<dbReference type="InterPro" id="IPR003617">
    <property type="entry name" value="TFIIS/CRSP70_N_sub"/>
</dbReference>
<evidence type="ECO:0000256" key="14">
    <source>
        <dbReference type="SAM" id="MobiDB-lite"/>
    </source>
</evidence>
<dbReference type="NCBIfam" id="TIGR01385">
    <property type="entry name" value="TFSII"/>
    <property type="match status" value="1"/>
</dbReference>
<keyword evidence="7 13" id="KW-0238">DNA-binding</keyword>
<evidence type="ECO:0000256" key="3">
    <source>
        <dbReference type="ARBA" id="ARBA00022723"/>
    </source>
</evidence>
<keyword evidence="6 13" id="KW-0805">Transcription regulation</keyword>
<dbReference type="Pfam" id="PF07500">
    <property type="entry name" value="TFIIS_M"/>
    <property type="match status" value="1"/>
</dbReference>
<keyword evidence="18" id="KW-0648">Protein biosynthesis</keyword>
<dbReference type="InterPro" id="IPR003618">
    <property type="entry name" value="TFIIS_cen_dom"/>
</dbReference>
<dbReference type="PROSITE" id="PS00466">
    <property type="entry name" value="ZF_TFIIS_1"/>
    <property type="match status" value="1"/>
</dbReference>
<feature type="domain" description="TFIIS-type" evidence="15">
    <location>
        <begin position="255"/>
        <end position="295"/>
    </location>
</feature>
<evidence type="ECO:0000256" key="4">
    <source>
        <dbReference type="ARBA" id="ARBA00022771"/>
    </source>
</evidence>
<organism evidence="18 19">
    <name type="scientific">Ascobolus immersus RN42</name>
    <dbReference type="NCBI Taxonomy" id="1160509"/>
    <lineage>
        <taxon>Eukaryota</taxon>
        <taxon>Fungi</taxon>
        <taxon>Dikarya</taxon>
        <taxon>Ascomycota</taxon>
        <taxon>Pezizomycotina</taxon>
        <taxon>Pezizomycetes</taxon>
        <taxon>Pezizales</taxon>
        <taxon>Ascobolaceae</taxon>
        <taxon>Ascobolus</taxon>
    </lineage>
</organism>
<keyword evidence="8 13" id="KW-0804">Transcription</keyword>
<dbReference type="PROSITE" id="PS51319">
    <property type="entry name" value="TFIIS_N"/>
    <property type="match status" value="1"/>
</dbReference>
<evidence type="ECO:0000256" key="1">
    <source>
        <dbReference type="ARBA" id="ARBA00004123"/>
    </source>
</evidence>
<evidence type="ECO:0000256" key="11">
    <source>
        <dbReference type="PROSITE-ProRule" id="PRU00472"/>
    </source>
</evidence>
<keyword evidence="5 13" id="KW-0862">Zinc</keyword>
<reference evidence="18 19" key="1">
    <citation type="journal article" date="2018" name="Nat. Ecol. Evol.">
        <title>Pezizomycetes genomes reveal the molecular basis of ectomycorrhizal truffle lifestyle.</title>
        <authorList>
            <person name="Murat C."/>
            <person name="Payen T."/>
            <person name="Noel B."/>
            <person name="Kuo A."/>
            <person name="Morin E."/>
            <person name="Chen J."/>
            <person name="Kohler A."/>
            <person name="Krizsan K."/>
            <person name="Balestrini R."/>
            <person name="Da Silva C."/>
            <person name="Montanini B."/>
            <person name="Hainaut M."/>
            <person name="Levati E."/>
            <person name="Barry K.W."/>
            <person name="Belfiori B."/>
            <person name="Cichocki N."/>
            <person name="Clum A."/>
            <person name="Dockter R.B."/>
            <person name="Fauchery L."/>
            <person name="Guy J."/>
            <person name="Iotti M."/>
            <person name="Le Tacon F."/>
            <person name="Lindquist E.A."/>
            <person name="Lipzen A."/>
            <person name="Malagnac F."/>
            <person name="Mello A."/>
            <person name="Molinier V."/>
            <person name="Miyauchi S."/>
            <person name="Poulain J."/>
            <person name="Riccioni C."/>
            <person name="Rubini A."/>
            <person name="Sitrit Y."/>
            <person name="Splivallo R."/>
            <person name="Traeger S."/>
            <person name="Wang M."/>
            <person name="Zifcakova L."/>
            <person name="Wipf D."/>
            <person name="Zambonelli A."/>
            <person name="Paolocci F."/>
            <person name="Nowrousian M."/>
            <person name="Ottonello S."/>
            <person name="Baldrian P."/>
            <person name="Spatafora J.W."/>
            <person name="Henrissat B."/>
            <person name="Nagy L.G."/>
            <person name="Aury J.M."/>
            <person name="Wincker P."/>
            <person name="Grigoriev I.V."/>
            <person name="Bonfante P."/>
            <person name="Martin F.M."/>
        </authorList>
    </citation>
    <scope>NUCLEOTIDE SEQUENCE [LARGE SCALE GENOMIC DNA]</scope>
    <source>
        <strain evidence="18 19">RN42</strain>
    </source>
</reference>
<dbReference type="GO" id="GO:0031564">
    <property type="term" value="P:transcription antitermination"/>
    <property type="evidence" value="ECO:0007669"/>
    <property type="project" value="TreeGrafter"/>
</dbReference>
<dbReference type="GO" id="GO:0006362">
    <property type="term" value="P:transcription elongation by RNA polymerase I"/>
    <property type="evidence" value="ECO:0007669"/>
    <property type="project" value="TreeGrafter"/>
</dbReference>
<keyword evidence="18" id="KW-0251">Elongation factor</keyword>
<keyword evidence="19" id="KW-1185">Reference proteome</keyword>
<evidence type="ECO:0000256" key="12">
    <source>
        <dbReference type="PROSITE-ProRule" id="PRU00649"/>
    </source>
</evidence>
<evidence type="ECO:0000256" key="6">
    <source>
        <dbReference type="ARBA" id="ARBA00023015"/>
    </source>
</evidence>
<keyword evidence="3 13" id="KW-0479">Metal-binding</keyword>
<dbReference type="SUPFAM" id="SSF46942">
    <property type="entry name" value="Elongation factor TFIIS domain 2"/>
    <property type="match status" value="1"/>
</dbReference>
<evidence type="ECO:0000256" key="8">
    <source>
        <dbReference type="ARBA" id="ARBA00023163"/>
    </source>
</evidence>
<dbReference type="STRING" id="1160509.A0A3N4IVI8"/>
<evidence type="ECO:0000313" key="18">
    <source>
        <dbReference type="EMBL" id="RPA88250.1"/>
    </source>
</evidence>
<dbReference type="GO" id="GO:0006368">
    <property type="term" value="P:transcription elongation by RNA polymerase II"/>
    <property type="evidence" value="ECO:0007669"/>
    <property type="project" value="InterPro"/>
</dbReference>
<dbReference type="InterPro" id="IPR001222">
    <property type="entry name" value="Znf_TFIIS"/>
</dbReference>
<name>A0A3N4IVI8_ASCIM</name>
<comment type="function">
    <text evidence="10">Necessary for efficient RNA polymerase II transcription elongation past template-encoded arresting sites. The arresting sites in DNA have the property of trapping a certain fraction of elongating RNA polymerases that pass through, resulting in locked ternary complexes. Cleavage of the nascent transcript by S-II allows the resumption of elongation from the new 3'-terminus.</text>
</comment>
<dbReference type="CDD" id="cd13749">
    <property type="entry name" value="Zn-ribbon_TFIIS"/>
    <property type="match status" value="1"/>
</dbReference>
<evidence type="ECO:0000256" key="7">
    <source>
        <dbReference type="ARBA" id="ARBA00023125"/>
    </source>
</evidence>
<dbReference type="Proteomes" id="UP000275078">
    <property type="component" value="Unassembled WGS sequence"/>
</dbReference>
<dbReference type="EMBL" id="ML119645">
    <property type="protein sequence ID" value="RPA88250.1"/>
    <property type="molecule type" value="Genomic_DNA"/>
</dbReference>
<evidence type="ECO:0000256" key="5">
    <source>
        <dbReference type="ARBA" id="ARBA00022833"/>
    </source>
</evidence>
<dbReference type="SUPFAM" id="SSF57783">
    <property type="entry name" value="Zinc beta-ribbon"/>
    <property type="match status" value="1"/>
</dbReference>
<evidence type="ECO:0000256" key="13">
    <source>
        <dbReference type="RuleBase" id="RU368078"/>
    </source>
</evidence>
<dbReference type="AlphaFoldDB" id="A0A3N4IVI8"/>
<dbReference type="GO" id="GO:0003746">
    <property type="term" value="F:translation elongation factor activity"/>
    <property type="evidence" value="ECO:0007669"/>
    <property type="project" value="UniProtKB-KW"/>
</dbReference>
<dbReference type="InterPro" id="IPR035100">
    <property type="entry name" value="TF_IIS-typ"/>
</dbReference>
<feature type="domain" description="TFIIS N-terminal" evidence="16">
    <location>
        <begin position="1"/>
        <end position="82"/>
    </location>
</feature>
<dbReference type="InterPro" id="IPR036575">
    <property type="entry name" value="TFIIS_cen_dom_sf"/>
</dbReference>
<dbReference type="PROSITE" id="PS51133">
    <property type="entry name" value="ZF_TFIIS_2"/>
    <property type="match status" value="1"/>
</dbReference>
<dbReference type="SMART" id="SM00509">
    <property type="entry name" value="TFS2N"/>
    <property type="match status" value="1"/>
</dbReference>
<dbReference type="Pfam" id="PF01096">
    <property type="entry name" value="Zn_ribbon_TFIIS"/>
    <property type="match status" value="1"/>
</dbReference>
<evidence type="ECO:0000256" key="2">
    <source>
        <dbReference type="ARBA" id="ARBA00009647"/>
    </source>
</evidence>
<dbReference type="PROSITE" id="PS51321">
    <property type="entry name" value="TFIIS_CENTRAL"/>
    <property type="match status" value="1"/>
</dbReference>
<dbReference type="InterPro" id="IPR035441">
    <property type="entry name" value="TFIIS/LEDGF_dom_sf"/>
</dbReference>
<dbReference type="Gene3D" id="1.10.472.30">
    <property type="entry name" value="Transcription elongation factor S-II, central domain"/>
    <property type="match status" value="1"/>
</dbReference>
<feature type="domain" description="TFIIS central" evidence="17">
    <location>
        <begin position="138"/>
        <end position="252"/>
    </location>
</feature>
<dbReference type="Gene3D" id="1.20.930.10">
    <property type="entry name" value="Conserved domain common to transcription factors TFIIS, elongin A, CRSP70"/>
    <property type="match status" value="1"/>
</dbReference>
<dbReference type="SMART" id="SM00510">
    <property type="entry name" value="TFS2M"/>
    <property type="match status" value="1"/>
</dbReference>
<dbReference type="Pfam" id="PF08711">
    <property type="entry name" value="Med26"/>
    <property type="match status" value="1"/>
</dbReference>
<protein>
    <recommendedName>
        <fullName evidence="13">Transcription elongation factor</fullName>
    </recommendedName>
</protein>
<comment type="similarity">
    <text evidence="2 13">Belongs to the TFS-II family.</text>
</comment>
<evidence type="ECO:0000256" key="10">
    <source>
        <dbReference type="ARBA" id="ARBA00025408"/>
    </source>
</evidence>
<dbReference type="OrthoDB" id="44867at2759"/>
<evidence type="ECO:0000313" key="19">
    <source>
        <dbReference type="Proteomes" id="UP000275078"/>
    </source>
</evidence>
<evidence type="ECO:0000259" key="17">
    <source>
        <dbReference type="PROSITE" id="PS51321"/>
    </source>
</evidence>
<keyword evidence="9 12" id="KW-0539">Nucleus</keyword>
<dbReference type="FunFam" id="2.20.25.10:FF:000001">
    <property type="entry name" value="Probable Transcription elongation factor S-II"/>
    <property type="match status" value="1"/>
</dbReference>
<comment type="subcellular location">
    <subcellularLocation>
        <location evidence="1 12 13">Nucleus</location>
    </subcellularLocation>
</comment>
<dbReference type="PANTHER" id="PTHR11477">
    <property type="entry name" value="TRANSCRIPTION FACTOR S-II ZINC FINGER DOMAIN-CONTAINING PROTEIN"/>
    <property type="match status" value="1"/>
</dbReference>
<keyword evidence="4 11" id="KW-0863">Zinc-finger</keyword>
<evidence type="ECO:0000256" key="9">
    <source>
        <dbReference type="ARBA" id="ARBA00023242"/>
    </source>
</evidence>
<dbReference type="FunFam" id="1.20.930.10:FF:000007">
    <property type="entry name" value="Transcription elongation factor S-II"/>
    <property type="match status" value="1"/>
</dbReference>
<dbReference type="GO" id="GO:0031440">
    <property type="term" value="P:regulation of mRNA 3'-end processing"/>
    <property type="evidence" value="ECO:0007669"/>
    <property type="project" value="TreeGrafter"/>
</dbReference>
<dbReference type="SUPFAM" id="SSF47676">
    <property type="entry name" value="Conserved domain common to transcription factors TFIIS, elongin A, CRSP70"/>
    <property type="match status" value="1"/>
</dbReference>
<dbReference type="Gene3D" id="2.20.25.10">
    <property type="match status" value="1"/>
</dbReference>
<dbReference type="InterPro" id="IPR006289">
    <property type="entry name" value="TFSII"/>
</dbReference>
<feature type="region of interest" description="Disordered" evidence="14">
    <location>
        <begin position="80"/>
        <end position="119"/>
    </location>
</feature>
<dbReference type="GO" id="GO:0001139">
    <property type="term" value="F:RNA polymerase II complex recruiting activity"/>
    <property type="evidence" value="ECO:0007669"/>
    <property type="project" value="TreeGrafter"/>
</dbReference>
<sequence length="297" mass="32865">MDARDIKTHVTNLDKALKEKAPAGTIIDILSSLKKGVVATESVLRETKVGVAVNRCRLHEDKAVAQLTKEIIMKWKNDVKKPGAAKSHGSHGSHGSKDSTPIKSPSTSTASAAKFTGDIENRSKDKDGVTYKIYGDSGRDNVIGMFYDGLVVKTDAGPQHVLKKAVETEKAIFAQFKKLDSNYKSKARTIFLNLKDKKNSSLRERVLSGEISPERLATMTNAELASKDLQQEMKAIQEENLKNSMVGKPEKSVTDQLTCSRCRQKRVSYTQAQTRSADEPLTTFCECENCGHRWKFS</sequence>
<dbReference type="PIRSF" id="PIRSF006704">
    <property type="entry name" value="TF_IIS"/>
    <property type="match status" value="1"/>
</dbReference>
<gene>
    <name evidence="18" type="ORF">BJ508DRAFT_4646</name>
</gene>
<evidence type="ECO:0000259" key="16">
    <source>
        <dbReference type="PROSITE" id="PS51319"/>
    </source>
</evidence>
<dbReference type="InterPro" id="IPR017923">
    <property type="entry name" value="TFIIS_N"/>
</dbReference>
<dbReference type="GO" id="GO:0008270">
    <property type="term" value="F:zinc ion binding"/>
    <property type="evidence" value="ECO:0007669"/>
    <property type="project" value="UniProtKB-UniRule"/>
</dbReference>
<feature type="compositionally biased region" description="Low complexity" evidence="14">
    <location>
        <begin position="98"/>
        <end position="114"/>
    </location>
</feature>
<dbReference type="PANTHER" id="PTHR11477:SF0">
    <property type="entry name" value="IP08861P-RELATED"/>
    <property type="match status" value="1"/>
</dbReference>
<proteinExistence type="inferred from homology"/>
<accession>A0A3N4IVI8</accession>
<dbReference type="GO" id="GO:0005634">
    <property type="term" value="C:nucleus"/>
    <property type="evidence" value="ECO:0007669"/>
    <property type="project" value="UniProtKB-SubCell"/>
</dbReference>
<dbReference type="FunFam" id="1.10.472.30:FF:000003">
    <property type="entry name" value="Transcription elongation factor S-II"/>
    <property type="match status" value="1"/>
</dbReference>
<dbReference type="GO" id="GO:0000977">
    <property type="term" value="F:RNA polymerase II transcription regulatory region sequence-specific DNA binding"/>
    <property type="evidence" value="ECO:0007669"/>
    <property type="project" value="TreeGrafter"/>
</dbReference>
<dbReference type="SMART" id="SM00440">
    <property type="entry name" value="ZnF_C2C2"/>
    <property type="match status" value="1"/>
</dbReference>
<evidence type="ECO:0000259" key="15">
    <source>
        <dbReference type="PROSITE" id="PS51133"/>
    </source>
</evidence>